<dbReference type="Gene3D" id="3.40.50.1820">
    <property type="entry name" value="alpha/beta hydrolase"/>
    <property type="match status" value="1"/>
</dbReference>
<dbReference type="InterPro" id="IPR044294">
    <property type="entry name" value="Lipase-like"/>
</dbReference>
<evidence type="ECO:0000313" key="4">
    <source>
        <dbReference type="Proteomes" id="UP000515135"/>
    </source>
</evidence>
<feature type="compositionally biased region" description="Polar residues" evidence="2">
    <location>
        <begin position="1135"/>
        <end position="1147"/>
    </location>
</feature>
<feature type="compositionally biased region" description="Basic and acidic residues" evidence="2">
    <location>
        <begin position="545"/>
        <end position="554"/>
    </location>
</feature>
<feature type="compositionally biased region" description="Basic and acidic residues" evidence="2">
    <location>
        <begin position="524"/>
        <end position="536"/>
    </location>
</feature>
<dbReference type="PANTHER" id="PTHR12482">
    <property type="entry name" value="LIPASE ROG1-RELATED-RELATED"/>
    <property type="match status" value="1"/>
</dbReference>
<dbReference type="FunFam" id="3.40.50.1820:FF:000004">
    <property type="entry name" value="Protein FAM135A isoform a"/>
    <property type="match status" value="1"/>
</dbReference>
<dbReference type="Proteomes" id="UP000515135">
    <property type="component" value="Unplaced"/>
</dbReference>
<feature type="region of interest" description="Disordered" evidence="2">
    <location>
        <begin position="1177"/>
        <end position="1218"/>
    </location>
</feature>
<dbReference type="RefSeq" id="XP_019638880.1">
    <property type="nucleotide sequence ID" value="XM_019783321.1"/>
</dbReference>
<evidence type="ECO:0000256" key="2">
    <source>
        <dbReference type="SAM" id="MobiDB-lite"/>
    </source>
</evidence>
<keyword evidence="4" id="KW-1185">Reference proteome</keyword>
<feature type="compositionally biased region" description="Low complexity" evidence="2">
    <location>
        <begin position="1177"/>
        <end position="1186"/>
    </location>
</feature>
<dbReference type="PANTHER" id="PTHR12482:SF5">
    <property type="entry name" value="DUF676 DOMAIN-CONTAINING PROTEIN"/>
    <property type="match status" value="1"/>
</dbReference>
<feature type="region of interest" description="Disordered" evidence="2">
    <location>
        <begin position="421"/>
        <end position="572"/>
    </location>
</feature>
<feature type="region of interest" description="Disordered" evidence="2">
    <location>
        <begin position="788"/>
        <end position="856"/>
    </location>
</feature>
<feature type="region of interest" description="Disordered" evidence="2">
    <location>
        <begin position="1097"/>
        <end position="1165"/>
    </location>
</feature>
<organism evidence="4 5">
    <name type="scientific">Branchiostoma belcheri</name>
    <name type="common">Amphioxus</name>
    <dbReference type="NCBI Taxonomy" id="7741"/>
    <lineage>
        <taxon>Eukaryota</taxon>
        <taxon>Metazoa</taxon>
        <taxon>Chordata</taxon>
        <taxon>Cephalochordata</taxon>
        <taxon>Leptocardii</taxon>
        <taxon>Amphioxiformes</taxon>
        <taxon>Branchiostomatidae</taxon>
        <taxon>Branchiostoma</taxon>
    </lineage>
</organism>
<dbReference type="InterPro" id="IPR007751">
    <property type="entry name" value="DUF676_lipase-like"/>
</dbReference>
<feature type="compositionally biased region" description="Low complexity" evidence="2">
    <location>
        <begin position="702"/>
        <end position="717"/>
    </location>
</feature>
<feature type="compositionally biased region" description="Polar residues" evidence="2">
    <location>
        <begin position="1187"/>
        <end position="1205"/>
    </location>
</feature>
<protein>
    <submittedName>
        <fullName evidence="5">LOW QUALITY PROTEIN: protein FAM135A-like</fullName>
    </submittedName>
</protein>
<gene>
    <name evidence="5" type="primary">LOC109480930</name>
</gene>
<feature type="region of interest" description="Disordered" evidence="2">
    <location>
        <begin position="662"/>
        <end position="759"/>
    </location>
</feature>
<dbReference type="KEGG" id="bbel:109480930"/>
<dbReference type="GeneID" id="109480930"/>
<reference evidence="5" key="1">
    <citation type="submission" date="2025-08" db="UniProtKB">
        <authorList>
            <consortium name="RefSeq"/>
        </authorList>
    </citation>
    <scope>IDENTIFICATION</scope>
    <source>
        <tissue evidence="5">Gonad</tissue>
    </source>
</reference>
<accession>A0A6P4ZC17</accession>
<feature type="compositionally biased region" description="Polar residues" evidence="2">
    <location>
        <begin position="838"/>
        <end position="851"/>
    </location>
</feature>
<feature type="compositionally biased region" description="Basic and acidic residues" evidence="2">
    <location>
        <begin position="441"/>
        <end position="454"/>
    </location>
</feature>
<sequence length="1546" mass="168911">MGELQATVEFSVAFGKFYNVDLFQRGFYHVRAYFKPPLRPPMKTEAHLADSSGYEHVYSAQVKEVTTGISKTFQILYKNEEVTVNDIFLFKVHVLVDSDKIEDTVDSAAFQLVLDLCFSEESADNADSLQVVSSRVLKLHLCANKGLHHHAVVMFDYFHLCAMEVTVHGCLVTLHQPIMNIPKTAKSGWLKGQSAGNKLPLVSLESILFGAVNMNKAIMPGPKGIAEAMAQARETHRQMCAALLSSYAGLQEVYQELLGKTPDKYLFRLEVTDTDSRLETLCEAMKIVKTQDEAIQTVTSHLTQLCADLCALWTQFLDMVTTSTPIAQYLSDNNHQTRVQRFCEAFFTVDNPRQSALVYSENSPQGHAHIGAMVRNSCYFATLPPVPVECAETDGDATTLPIIFEDRYVANVKEVPSMDLSDVSTAGDENKSQRRSSLPFSRKDNKRSSKDKKSGSSSSLNRSESQGSKDGDSTGAKAKRRGSKGRLKFGSKTSQFIKNMKPESLKRPSQSAGLDPVVPLGYRQLEKSMNKNKAEPETVGSSSDEETKLKRRSEPIPMQLLTNTGSKNNTSSLPDIVTLEVLSADSGPQPAKFAWSETNVADTTRETSFTDARQGMVKQCSLDSSLPSGKPSFLLKQGSLDSSVSLKREVVHNVVVEEVVDKQEDMPISSRTEPDGAGSTPSGSNQSVSDSVSCETGSNKPSVGSLQSGLSQEGSDQAEVPTDVAGAEAKGAAPVENKKEEVVRPNKSPRKSPKFGQLHGRLGGQAAYASWTNLVSDEDGLIDMEIWDDDDDDEHSEMSSEGDSTCLKSAEPASNQGLVETESSDQSGSKNHDMLEKQSISLESSPKSSGNGDVDVRMRKTSLEHREAMRLDRPIKCQSWLDIVDLGVTLVDMGSVDDIPNLGDSQNGSEAEKPVGLDTSWSATETVDSGISESLEGKDSPGGDANQLFERLLQPTPHAVENGHDPGEERRPSLSDDIFRQSIESAVHSFLESDLIQAISLAIGDEEGDDLGAFDQDSSNSNEQYGACAAEEGTFDEVRTECKTITTFDGPGGQVRSEKVTTFDTAGAGPPQPSWSQEQLLTESRLMTTFGSEVHLETVGGPTPSLEHNDHTVTSIPTESKIETTFGADGDSPSGDEQSSQEAVNQNIHEDETSKPLTDVETPVSDMKTPISDVSASVSDVSAPASNVNPPITKQPTKSEVSTVEATPMSGDLVSTNGEATTAKEKLASLMALRKMSFKTAKAELLKQLRFPGQVYSNLPSVQPLVPYFYPDMTDDDGLHLIVCVHGLDGNSADLRLVRTYLELGLPGTRMEFLMSERNQVDTFADFDVMTDRLVSEIQYYVEVLGMTPTKVSFIGHSLGNIIIRSVLTRPEMVPFLDKLHTLLSLSGPHLGTLYNNSALVNTGMWFMQKWKKSGSLLQLAFKDHPDPRHTFLYRLSQKPGLALFKNVLLVGSVQDRYVPFHSARIEMCKSAVKDKQFGAVYTEMINNILQPVVNNPDVNLVRYDVIHSLPNTANSLIGRAAHIAVLDSEIFIEKFMLVTGLQYFK</sequence>
<dbReference type="Pfam" id="PF12394">
    <property type="entry name" value="DUF3657"/>
    <property type="match status" value="1"/>
</dbReference>
<dbReference type="InterPro" id="IPR022122">
    <property type="entry name" value="DUF3657"/>
</dbReference>
<feature type="compositionally biased region" description="Basic residues" evidence="2">
    <location>
        <begin position="477"/>
        <end position="489"/>
    </location>
</feature>
<dbReference type="InterPro" id="IPR029058">
    <property type="entry name" value="AB_hydrolase_fold"/>
</dbReference>
<name>A0A6P4ZC17_BRABE</name>
<dbReference type="Pfam" id="PF05057">
    <property type="entry name" value="DUF676"/>
    <property type="match status" value="1"/>
</dbReference>
<feature type="compositionally biased region" description="Low complexity" evidence="2">
    <location>
        <begin position="455"/>
        <end position="466"/>
    </location>
</feature>
<feature type="domain" description="DUF676" evidence="3">
    <location>
        <begin position="1277"/>
        <end position="1470"/>
    </location>
</feature>
<feature type="compositionally biased region" description="Low complexity" evidence="2">
    <location>
        <begin position="682"/>
        <end position="693"/>
    </location>
</feature>
<proteinExistence type="inferred from homology"/>
<evidence type="ECO:0000259" key="3">
    <source>
        <dbReference type="Pfam" id="PF05057"/>
    </source>
</evidence>
<feature type="compositionally biased region" description="Polar residues" evidence="2">
    <location>
        <begin position="560"/>
        <end position="572"/>
    </location>
</feature>
<comment type="similarity">
    <text evidence="1">Belongs to the FAM135 family.</text>
</comment>
<evidence type="ECO:0000313" key="5">
    <source>
        <dbReference type="RefSeq" id="XP_019638880.1"/>
    </source>
</evidence>
<dbReference type="SUPFAM" id="SSF53474">
    <property type="entry name" value="alpha/beta-Hydrolases"/>
    <property type="match status" value="1"/>
</dbReference>
<evidence type="ECO:0000256" key="1">
    <source>
        <dbReference type="ARBA" id="ARBA00007949"/>
    </source>
</evidence>
<dbReference type="OrthoDB" id="273452at2759"/>